<evidence type="ECO:0008006" key="4">
    <source>
        <dbReference type="Google" id="ProtNLM"/>
    </source>
</evidence>
<sequence>MVIHSGSGRRIQAVCGGCRAENPAHPASARNAEPASSPHATSRTVRAAGLDDRYGAYVDDVPAVTLASHNTMSMFGLNRRLLGAIVGHLAAFEMTSSIPNRLYGDGLRRLGYGEEVTDYFDEHVEADAVHEQIAGRDLAGALAEDRPDLLADIMFGAAACLTVDGWVAQHMYDAFTSGVSSLRGGAA</sequence>
<organism evidence="2 3">
    <name type="scientific">Microbacterium binotii</name>
    <dbReference type="NCBI Taxonomy" id="462710"/>
    <lineage>
        <taxon>Bacteria</taxon>
        <taxon>Bacillati</taxon>
        <taxon>Actinomycetota</taxon>
        <taxon>Actinomycetes</taxon>
        <taxon>Micrococcales</taxon>
        <taxon>Microbacteriaceae</taxon>
        <taxon>Microbacterium</taxon>
    </lineage>
</organism>
<evidence type="ECO:0000313" key="3">
    <source>
        <dbReference type="Proteomes" id="UP001500274"/>
    </source>
</evidence>
<dbReference type="EMBL" id="BAAARI010000016">
    <property type="protein sequence ID" value="GAA2585815.1"/>
    <property type="molecule type" value="Genomic_DNA"/>
</dbReference>
<evidence type="ECO:0000256" key="1">
    <source>
        <dbReference type="SAM" id="MobiDB-lite"/>
    </source>
</evidence>
<dbReference type="Pfam" id="PF14518">
    <property type="entry name" value="Haem_oxygenas_2"/>
    <property type="match status" value="1"/>
</dbReference>
<gene>
    <name evidence="2" type="ORF">GCM10009862_26100</name>
</gene>
<dbReference type="SUPFAM" id="SSF48613">
    <property type="entry name" value="Heme oxygenase-like"/>
    <property type="match status" value="1"/>
</dbReference>
<dbReference type="SMART" id="SM01236">
    <property type="entry name" value="Haem_oxygenase_2"/>
    <property type="match status" value="1"/>
</dbReference>
<proteinExistence type="predicted"/>
<reference evidence="3" key="1">
    <citation type="journal article" date="2019" name="Int. J. Syst. Evol. Microbiol.">
        <title>The Global Catalogue of Microorganisms (GCM) 10K type strain sequencing project: providing services to taxonomists for standard genome sequencing and annotation.</title>
        <authorList>
            <consortium name="The Broad Institute Genomics Platform"/>
            <consortium name="The Broad Institute Genome Sequencing Center for Infectious Disease"/>
            <person name="Wu L."/>
            <person name="Ma J."/>
        </authorList>
    </citation>
    <scope>NUCLEOTIDE SEQUENCE [LARGE SCALE GENOMIC DNA]</scope>
    <source>
        <strain evidence="3">JCM 16365</strain>
    </source>
</reference>
<feature type="region of interest" description="Disordered" evidence="1">
    <location>
        <begin position="24"/>
        <end position="43"/>
    </location>
</feature>
<dbReference type="Gene3D" id="1.20.910.10">
    <property type="entry name" value="Heme oxygenase-like"/>
    <property type="match status" value="1"/>
</dbReference>
<accession>A0ABP6BWD4</accession>
<evidence type="ECO:0000313" key="2">
    <source>
        <dbReference type="EMBL" id="GAA2585815.1"/>
    </source>
</evidence>
<protein>
    <recommendedName>
        <fullName evidence="4">Iron-containing redox enzyme family protein</fullName>
    </recommendedName>
</protein>
<dbReference type="InterPro" id="IPR016084">
    <property type="entry name" value="Haem_Oase-like_multi-hlx"/>
</dbReference>
<dbReference type="Proteomes" id="UP001500274">
    <property type="component" value="Unassembled WGS sequence"/>
</dbReference>
<keyword evidence="3" id="KW-1185">Reference proteome</keyword>
<comment type="caution">
    <text evidence="2">The sequence shown here is derived from an EMBL/GenBank/DDBJ whole genome shotgun (WGS) entry which is preliminary data.</text>
</comment>
<name>A0ABP6BWD4_9MICO</name>